<dbReference type="STRING" id="655353.SAMN04488056_101126"/>
<dbReference type="PANTHER" id="PTHR30290">
    <property type="entry name" value="PERIPLASMIC BINDING COMPONENT OF ABC TRANSPORTER"/>
    <property type="match status" value="1"/>
</dbReference>
<dbReference type="EMBL" id="FOVR01000001">
    <property type="protein sequence ID" value="SFN50752.1"/>
    <property type="molecule type" value="Genomic_DNA"/>
</dbReference>
<protein>
    <submittedName>
        <fullName evidence="5">Peptide/nickel transport system substrate-binding protein</fullName>
    </submittedName>
</protein>
<feature type="domain" description="Solute-binding protein family 5" evidence="4">
    <location>
        <begin position="135"/>
        <end position="252"/>
    </location>
</feature>
<organism evidence="5 6">
    <name type="scientific">Cohaesibacter marisflavi</name>
    <dbReference type="NCBI Taxonomy" id="655353"/>
    <lineage>
        <taxon>Bacteria</taxon>
        <taxon>Pseudomonadati</taxon>
        <taxon>Pseudomonadota</taxon>
        <taxon>Alphaproteobacteria</taxon>
        <taxon>Hyphomicrobiales</taxon>
        <taxon>Cohaesibacteraceae</taxon>
    </lineage>
</organism>
<evidence type="ECO:0000256" key="2">
    <source>
        <dbReference type="ARBA" id="ARBA00005695"/>
    </source>
</evidence>
<dbReference type="Pfam" id="PF00496">
    <property type="entry name" value="SBP_bac_5"/>
    <property type="match status" value="2"/>
</dbReference>
<evidence type="ECO:0000259" key="4">
    <source>
        <dbReference type="Pfam" id="PF00496"/>
    </source>
</evidence>
<accession>A0A1I4ZKI2</accession>
<dbReference type="AlphaFoldDB" id="A0A1I4ZKI2"/>
<proteinExistence type="inferred from homology"/>
<dbReference type="GO" id="GO:1904680">
    <property type="term" value="F:peptide transmembrane transporter activity"/>
    <property type="evidence" value="ECO:0007669"/>
    <property type="project" value="TreeGrafter"/>
</dbReference>
<dbReference type="Gene3D" id="3.40.190.10">
    <property type="entry name" value="Periplasmic binding protein-like II"/>
    <property type="match status" value="1"/>
</dbReference>
<evidence type="ECO:0000256" key="1">
    <source>
        <dbReference type="ARBA" id="ARBA00004418"/>
    </source>
</evidence>
<feature type="chain" id="PRO_5011589937" evidence="3">
    <location>
        <begin position="23"/>
        <end position="684"/>
    </location>
</feature>
<name>A0A1I4ZKI2_9HYPH</name>
<keyword evidence="6" id="KW-1185">Reference proteome</keyword>
<reference evidence="5 6" key="1">
    <citation type="submission" date="2016-10" db="EMBL/GenBank/DDBJ databases">
        <authorList>
            <person name="de Groot N.N."/>
        </authorList>
    </citation>
    <scope>NUCLEOTIDE SEQUENCE [LARGE SCALE GENOMIC DNA]</scope>
    <source>
        <strain evidence="5 6">CGMCC 1.9157</strain>
    </source>
</reference>
<dbReference type="OrthoDB" id="9803988at2"/>
<dbReference type="SUPFAM" id="SSF53850">
    <property type="entry name" value="Periplasmic binding protein-like II"/>
    <property type="match status" value="1"/>
</dbReference>
<sequence length="684" mass="76243">MSPKSVFLAGAAYVALSASAFAACPVATVADMKGLTSAYPEQFELAEFQKAGSCELSFAQNPDIAKFNSQILGNKELPALADRLPQEPLVVAPYDTVGTYGGVITGLSKGTESGTSDLLSVRHVNLVRYADDLQTVVPNIAKSWEWNDDYTQLTFTLRKGHKWSDGEPFTAADIEFWYNDLILNKDVYEKTPGRWLFAGEPAAVKALDDVTVSFTFPVPTPGILNRFAVDYGQAFQPKHFLAQFMPKYNKDADKLAKDMGLENGVAAIKMYYGGSDWKDVPSPLLKDAEVAERFGRAVVPTLESHIVVEENAEGRKLVANPYFHMVDTAGNQLPYIPEIDESYVKDKEVQNLKIMNGEVVWKQQAVFLEDFPLLKENEAKGNYTVSYAPTFGENIFFSFNRTHKDPVLAKMFNDIRFERAMSIALDREEINEIVYLGQGTPAQGVPAEPKTVSFVSEDILNQDIEFDPDHARELLADMGLKDADGDGTLERPDGKPLVIRLIYSSQGVPVKMMELVRDYWSAVGVRIDLKEVTSDEYRAGANNNDLDLTTWKYDGTAGPAISQDVTAFIPPFGDVFNPGTGFAWAQWMDSDGKEGVEPPAYVKKLYDLSEQFLQVSMGSEESNKLGAEIVKIHVDNLLKIGTVGDIVAPFMYRNDLKNVKPIKAKSYDFYWTYPYRPQQWFLSK</sequence>
<dbReference type="GO" id="GO:0015833">
    <property type="term" value="P:peptide transport"/>
    <property type="evidence" value="ECO:0007669"/>
    <property type="project" value="TreeGrafter"/>
</dbReference>
<dbReference type="Proteomes" id="UP000199236">
    <property type="component" value="Unassembled WGS sequence"/>
</dbReference>
<keyword evidence="3" id="KW-0732">Signal</keyword>
<dbReference type="InterPro" id="IPR000914">
    <property type="entry name" value="SBP_5_dom"/>
</dbReference>
<feature type="signal peptide" evidence="3">
    <location>
        <begin position="1"/>
        <end position="22"/>
    </location>
</feature>
<evidence type="ECO:0000256" key="3">
    <source>
        <dbReference type="SAM" id="SignalP"/>
    </source>
</evidence>
<feature type="domain" description="Solute-binding protein family 5" evidence="4">
    <location>
        <begin position="316"/>
        <end position="556"/>
    </location>
</feature>
<evidence type="ECO:0000313" key="5">
    <source>
        <dbReference type="EMBL" id="SFN50752.1"/>
    </source>
</evidence>
<dbReference type="CDD" id="cd08500">
    <property type="entry name" value="PBP2_NikA_DppA_OppA_like_4"/>
    <property type="match status" value="1"/>
</dbReference>
<evidence type="ECO:0000313" key="6">
    <source>
        <dbReference type="Proteomes" id="UP000199236"/>
    </source>
</evidence>
<comment type="similarity">
    <text evidence="2">Belongs to the bacterial solute-binding protein 5 family.</text>
</comment>
<dbReference type="PROSITE" id="PS51257">
    <property type="entry name" value="PROKAR_LIPOPROTEIN"/>
    <property type="match status" value="1"/>
</dbReference>
<dbReference type="PANTHER" id="PTHR30290:SF62">
    <property type="entry name" value="OLIGOPEPTIDE ABC TRANSPORTER, PERIPLASMIC OLIGOPEPTIDE-BINDING PROTEIN"/>
    <property type="match status" value="1"/>
</dbReference>
<gene>
    <name evidence="5" type="ORF">SAMN04488056_101126</name>
</gene>
<comment type="subcellular location">
    <subcellularLocation>
        <location evidence="1">Periplasm</location>
    </subcellularLocation>
</comment>
<dbReference type="InterPro" id="IPR039424">
    <property type="entry name" value="SBP_5"/>
</dbReference>
<dbReference type="Gene3D" id="3.10.105.10">
    <property type="entry name" value="Dipeptide-binding Protein, Domain 3"/>
    <property type="match status" value="1"/>
</dbReference>
<dbReference type="RefSeq" id="WP_090067819.1">
    <property type="nucleotide sequence ID" value="NZ_FOVR01000001.1"/>
</dbReference>